<reference evidence="2 3" key="1">
    <citation type="journal article" date="2019" name="Anaerobe">
        <title>Detection of Robinsoniella peoriensis in multiple bone samples of a trauma patient.</title>
        <authorList>
            <person name="Schrottner P."/>
            <person name="Hartwich K."/>
            <person name="Bunk B."/>
            <person name="Schober I."/>
            <person name="Helbig S."/>
            <person name="Rudolph W.W."/>
            <person name="Gunzer F."/>
        </authorList>
    </citation>
    <scope>NUCLEOTIDE SEQUENCE [LARGE SCALE GENOMIC DNA]</scope>
    <source>
        <strain evidence="2 3">DSM 106044</strain>
    </source>
</reference>
<keyword evidence="1" id="KW-0472">Membrane</keyword>
<keyword evidence="1" id="KW-1133">Transmembrane helix</keyword>
<name>A0A4U8Q6Z0_9FIRM</name>
<accession>A0A4U8Q6Z0</accession>
<dbReference type="Proteomes" id="UP000306509">
    <property type="component" value="Unassembled WGS sequence"/>
</dbReference>
<organism evidence="2 3">
    <name type="scientific">Robinsoniella peoriensis</name>
    <dbReference type="NCBI Taxonomy" id="180332"/>
    <lineage>
        <taxon>Bacteria</taxon>
        <taxon>Bacillati</taxon>
        <taxon>Bacillota</taxon>
        <taxon>Clostridia</taxon>
        <taxon>Lachnospirales</taxon>
        <taxon>Lachnospiraceae</taxon>
        <taxon>Robinsoniella</taxon>
    </lineage>
</organism>
<sequence>MNRFHQLPFHRRIRAGFLVSLCTFGLVMILFLYGIGNISATTDAEQQRTLADALRRCAVQNYALTGSYPDTLEDLLAHYAVAYDDDKFIIHYEPFGSNIMPDITIIKK</sequence>
<keyword evidence="3" id="KW-1185">Reference proteome</keyword>
<evidence type="ECO:0000313" key="3">
    <source>
        <dbReference type="Proteomes" id="UP000306509"/>
    </source>
</evidence>
<gene>
    <name evidence="2" type="ORF">DSM106044_02927</name>
</gene>
<dbReference type="EMBL" id="QGQD01000057">
    <property type="protein sequence ID" value="TLD00259.1"/>
    <property type="molecule type" value="Genomic_DNA"/>
</dbReference>
<proteinExistence type="predicted"/>
<comment type="caution">
    <text evidence="2">The sequence shown here is derived from an EMBL/GenBank/DDBJ whole genome shotgun (WGS) entry which is preliminary data.</text>
</comment>
<keyword evidence="1" id="KW-0812">Transmembrane</keyword>
<dbReference type="AlphaFoldDB" id="A0A4U8Q6Z0"/>
<evidence type="ECO:0000256" key="1">
    <source>
        <dbReference type="SAM" id="Phobius"/>
    </source>
</evidence>
<dbReference type="RefSeq" id="WP_027295120.1">
    <property type="nucleotide sequence ID" value="NZ_JBHTNY010000001.1"/>
</dbReference>
<protein>
    <submittedName>
        <fullName evidence="2">Uncharacterized protein</fullName>
    </submittedName>
</protein>
<evidence type="ECO:0000313" key="2">
    <source>
        <dbReference type="EMBL" id="TLD00259.1"/>
    </source>
</evidence>
<dbReference type="STRING" id="180332.GCA_000797495_03604"/>
<feature type="transmembrane region" description="Helical" evidence="1">
    <location>
        <begin position="12"/>
        <end position="35"/>
    </location>
</feature>